<dbReference type="Proteomes" id="UP000063429">
    <property type="component" value="Chromosome"/>
</dbReference>
<organism evidence="1 2">
    <name type="scientific">Herbaspirillum hiltneri N3</name>
    <dbReference type="NCBI Taxonomy" id="1262470"/>
    <lineage>
        <taxon>Bacteria</taxon>
        <taxon>Pseudomonadati</taxon>
        <taxon>Pseudomonadota</taxon>
        <taxon>Betaproteobacteria</taxon>
        <taxon>Burkholderiales</taxon>
        <taxon>Oxalobacteraceae</taxon>
        <taxon>Herbaspirillum</taxon>
    </lineage>
</organism>
<name>A0ABN4I165_9BURK</name>
<keyword evidence="2" id="KW-1185">Reference proteome</keyword>
<protein>
    <recommendedName>
        <fullName evidence="3">AAA domain-containing protein</fullName>
    </recommendedName>
</protein>
<sequence length="469" mass="52735">MQNQIVVGDDPLPILATKAIEPLPWSLAVSDLSGNEMTELMRPKSMDEITVRMRKSGNPRAKELQNADINTKLDAITNDFPGAHMVVKETSTFFAQVNARVRRFYQSKLFGDEAFRLYFHACTEIKNGGNLRPIPPCLSSFTDTSFWMTGPSGMGRTAALERFVQMLGKPFRVEGTHPVPQLMYIFPCIFLRYPTCGTLEGLFRDLRYQVLAGISNHTVEINALSQLLGGRGKNRGTPENVAIALCTMLNVGIFILDGGGWANVNSKTSSIFSFLLKLREFSGIPILVSGTSAFLYSATYMNKLNGNLFNGPGLHMDRFALPKHIASEDGKEQPKGLWQKIVAWLWKQGFIPEDCAMPAALPMWIYEATLGNYRWLKQGFEALHLSLISRSELLHPGKLTREEVLNIFGTRLMLHQSTMRAITSMTFKPKKDDQIRILQNLDYMPTPMFNDPTVNGWLSPIFDTRNVDR</sequence>
<reference evidence="2" key="1">
    <citation type="journal article" date="2015" name="Genome Announc.">
        <title>Complete Genome Sequence of Herbaspirillum hiltneri N3 (DSM 17495), Isolated from Surface-Sterilized Wheat Roots.</title>
        <authorList>
            <person name="Guizelini D."/>
            <person name="Saizaki P.M."/>
            <person name="Coimbra N.A."/>
            <person name="Weiss V.A."/>
            <person name="Faoro H."/>
            <person name="Sfeir M.Z."/>
            <person name="Baura V.A."/>
            <person name="Monteiro R.A."/>
            <person name="Chubatsu L.S."/>
            <person name="Souza E.M."/>
            <person name="Cruz L.M."/>
            <person name="Pedrosa F.O."/>
            <person name="Raittz R.T."/>
            <person name="Marchaukoski J.N."/>
            <person name="Steffens M.B."/>
        </authorList>
    </citation>
    <scope>NUCLEOTIDE SEQUENCE [LARGE SCALE GENOMIC DNA]</scope>
    <source>
        <strain evidence="2">N3</strain>
    </source>
</reference>
<dbReference type="EMBL" id="CP011409">
    <property type="protein sequence ID" value="AKZ64647.1"/>
    <property type="molecule type" value="Genomic_DNA"/>
</dbReference>
<accession>A0ABN4I165</accession>
<evidence type="ECO:0000313" key="1">
    <source>
        <dbReference type="EMBL" id="AKZ64647.1"/>
    </source>
</evidence>
<evidence type="ECO:0000313" key="2">
    <source>
        <dbReference type="Proteomes" id="UP000063429"/>
    </source>
</evidence>
<evidence type="ECO:0008006" key="3">
    <source>
        <dbReference type="Google" id="ProtNLM"/>
    </source>
</evidence>
<proteinExistence type="predicted"/>
<gene>
    <name evidence="1" type="ORF">F506_20095</name>
</gene>
<dbReference type="RefSeq" id="WP_053200364.1">
    <property type="nucleotide sequence ID" value="NZ_CP011409.1"/>
</dbReference>